<dbReference type="GO" id="GO:0003723">
    <property type="term" value="F:RNA binding"/>
    <property type="evidence" value="ECO:0007669"/>
    <property type="project" value="UniProtKB-UniRule"/>
</dbReference>
<accession>A0A7S2WIW7</accession>
<evidence type="ECO:0000313" key="4">
    <source>
        <dbReference type="EMBL" id="CAD9690776.1"/>
    </source>
</evidence>
<feature type="compositionally biased region" description="Basic residues" evidence="2">
    <location>
        <begin position="125"/>
        <end position="136"/>
    </location>
</feature>
<feature type="compositionally biased region" description="Polar residues" evidence="2">
    <location>
        <begin position="138"/>
        <end position="153"/>
    </location>
</feature>
<feature type="compositionally biased region" description="Polar residues" evidence="2">
    <location>
        <begin position="80"/>
        <end position="91"/>
    </location>
</feature>
<gene>
    <name evidence="4" type="ORF">EANT1437_LOCUS12407</name>
</gene>
<dbReference type="InterPro" id="IPR035979">
    <property type="entry name" value="RBD_domain_sf"/>
</dbReference>
<dbReference type="PROSITE" id="PS50102">
    <property type="entry name" value="RRM"/>
    <property type="match status" value="1"/>
</dbReference>
<dbReference type="EMBL" id="HBHI01024187">
    <property type="protein sequence ID" value="CAD9690776.1"/>
    <property type="molecule type" value="Transcribed_RNA"/>
</dbReference>
<sequence length="153" mass="17274">MSWIQVHVSGLPKCNDPSDEEIETLLNARYNLSDNVLLWAGPDTTLIKRDEEGTCRGYAFLAFYSSEGAAIIVDRINESVSSDTEESSQLPPQLRAELSNPKTAKDRKKKGQKDDAKNLHDLRLRRPRRAPIRKHPVITSSDKNRTNMGNKTK</sequence>
<feature type="region of interest" description="Disordered" evidence="2">
    <location>
        <begin position="80"/>
        <end position="153"/>
    </location>
</feature>
<dbReference type="AlphaFoldDB" id="A0A7S2WIW7"/>
<name>A0A7S2WIW7_9STRA</name>
<feature type="domain" description="RRM" evidence="3">
    <location>
        <begin position="4"/>
        <end position="101"/>
    </location>
</feature>
<evidence type="ECO:0000259" key="3">
    <source>
        <dbReference type="PROSITE" id="PS50102"/>
    </source>
</evidence>
<dbReference type="InterPro" id="IPR000504">
    <property type="entry name" value="RRM_dom"/>
</dbReference>
<proteinExistence type="predicted"/>
<reference evidence="4" key="1">
    <citation type="submission" date="2021-01" db="EMBL/GenBank/DDBJ databases">
        <authorList>
            <person name="Corre E."/>
            <person name="Pelletier E."/>
            <person name="Niang G."/>
            <person name="Scheremetjew M."/>
            <person name="Finn R."/>
            <person name="Kale V."/>
            <person name="Holt S."/>
            <person name="Cochrane G."/>
            <person name="Meng A."/>
            <person name="Brown T."/>
            <person name="Cohen L."/>
        </authorList>
    </citation>
    <scope>NUCLEOTIDE SEQUENCE</scope>
    <source>
        <strain evidence="4">CCMP1452</strain>
    </source>
</reference>
<keyword evidence="1" id="KW-0694">RNA-binding</keyword>
<evidence type="ECO:0000256" key="2">
    <source>
        <dbReference type="SAM" id="MobiDB-lite"/>
    </source>
</evidence>
<evidence type="ECO:0000256" key="1">
    <source>
        <dbReference type="PROSITE-ProRule" id="PRU00176"/>
    </source>
</evidence>
<dbReference type="CDD" id="cd00590">
    <property type="entry name" value="RRM_SF"/>
    <property type="match status" value="1"/>
</dbReference>
<protein>
    <recommendedName>
        <fullName evidence="3">RRM domain-containing protein</fullName>
    </recommendedName>
</protein>
<organism evidence="4">
    <name type="scientific">Eucampia antarctica</name>
    <dbReference type="NCBI Taxonomy" id="49252"/>
    <lineage>
        <taxon>Eukaryota</taxon>
        <taxon>Sar</taxon>
        <taxon>Stramenopiles</taxon>
        <taxon>Ochrophyta</taxon>
        <taxon>Bacillariophyta</taxon>
        <taxon>Mediophyceae</taxon>
        <taxon>Biddulphiophycidae</taxon>
        <taxon>Hemiaulales</taxon>
        <taxon>Hemiaulaceae</taxon>
        <taxon>Eucampia</taxon>
    </lineage>
</organism>
<feature type="compositionally biased region" description="Basic and acidic residues" evidence="2">
    <location>
        <begin position="112"/>
        <end position="124"/>
    </location>
</feature>
<dbReference type="SUPFAM" id="SSF54928">
    <property type="entry name" value="RNA-binding domain, RBD"/>
    <property type="match status" value="1"/>
</dbReference>